<dbReference type="AlphaFoldDB" id="A0A427XTR8"/>
<organism evidence="2 3">
    <name type="scientific">Saitozyma podzolica</name>
    <dbReference type="NCBI Taxonomy" id="1890683"/>
    <lineage>
        <taxon>Eukaryota</taxon>
        <taxon>Fungi</taxon>
        <taxon>Dikarya</taxon>
        <taxon>Basidiomycota</taxon>
        <taxon>Agaricomycotina</taxon>
        <taxon>Tremellomycetes</taxon>
        <taxon>Tremellales</taxon>
        <taxon>Trimorphomycetaceae</taxon>
        <taxon>Saitozyma</taxon>
    </lineage>
</organism>
<name>A0A427XTR8_9TREE</name>
<reference evidence="2 3" key="1">
    <citation type="submission" date="2018-11" db="EMBL/GenBank/DDBJ databases">
        <title>Genome sequence of Saitozyma podzolica DSM 27192.</title>
        <authorList>
            <person name="Aliyu H."/>
            <person name="Gorte O."/>
            <person name="Ochsenreither K."/>
        </authorList>
    </citation>
    <scope>NUCLEOTIDE SEQUENCE [LARGE SCALE GENOMIC DNA]</scope>
    <source>
        <strain evidence="2 3">DSM 27192</strain>
    </source>
</reference>
<sequence>MRAGRMLPTDGANASARTGMALRKSRSDTAASSGFARRGHAVADGWGQLFSLSTTPIDSLFHALRHLVEAANNVKAAADDDDDHEDPVAIRLRSGCTQPGLGQALTEVDVSLGAGHFAVACEAGMLVGLVLRRDNDLDEDVLAPVSVLNLRRGGVCGGCRISNDARTTSELNLSSHNSDKTHSTSSRITAARRNRPNYALSARITDPTPVQPSLFVTNP</sequence>
<keyword evidence="3" id="KW-1185">Reference proteome</keyword>
<evidence type="ECO:0000256" key="1">
    <source>
        <dbReference type="SAM" id="MobiDB-lite"/>
    </source>
</evidence>
<feature type="region of interest" description="Disordered" evidence="1">
    <location>
        <begin position="1"/>
        <end position="24"/>
    </location>
</feature>
<feature type="region of interest" description="Disordered" evidence="1">
    <location>
        <begin position="170"/>
        <end position="219"/>
    </location>
</feature>
<dbReference type="Proteomes" id="UP000279259">
    <property type="component" value="Unassembled WGS sequence"/>
</dbReference>
<comment type="caution">
    <text evidence="2">The sequence shown here is derived from an EMBL/GenBank/DDBJ whole genome shotgun (WGS) entry which is preliminary data.</text>
</comment>
<protein>
    <submittedName>
        <fullName evidence="2">Uncharacterized protein</fullName>
    </submittedName>
</protein>
<proteinExistence type="predicted"/>
<gene>
    <name evidence="2" type="ORF">EHS25_005933</name>
</gene>
<evidence type="ECO:0000313" key="3">
    <source>
        <dbReference type="Proteomes" id="UP000279259"/>
    </source>
</evidence>
<evidence type="ECO:0000313" key="2">
    <source>
        <dbReference type="EMBL" id="RSH82223.1"/>
    </source>
</evidence>
<accession>A0A427XTR8</accession>
<dbReference type="EMBL" id="RSCD01000027">
    <property type="protein sequence ID" value="RSH82223.1"/>
    <property type="molecule type" value="Genomic_DNA"/>
</dbReference>